<reference evidence="3" key="1">
    <citation type="submission" date="2016-11" db="EMBL/GenBank/DDBJ databases">
        <authorList>
            <person name="Varghese N."/>
            <person name="Submissions S."/>
        </authorList>
    </citation>
    <scope>NUCLEOTIDE SEQUENCE [LARGE SCALE GENOMIC DNA]</scope>
    <source>
        <strain evidence="3">DSM 16579</strain>
    </source>
</reference>
<dbReference type="OrthoDB" id="6106621at2"/>
<accession>A0A1M5N7N0</accession>
<dbReference type="EMBL" id="FQVF01000034">
    <property type="protein sequence ID" value="SHG85616.1"/>
    <property type="molecule type" value="Genomic_DNA"/>
</dbReference>
<name>A0A1M5N7N0_9GAMM</name>
<proteinExistence type="predicted"/>
<organism evidence="2 3">
    <name type="scientific">Marinomonas polaris DSM 16579</name>
    <dbReference type="NCBI Taxonomy" id="1122206"/>
    <lineage>
        <taxon>Bacteria</taxon>
        <taxon>Pseudomonadati</taxon>
        <taxon>Pseudomonadota</taxon>
        <taxon>Gammaproteobacteria</taxon>
        <taxon>Oceanospirillales</taxon>
        <taxon>Oceanospirillaceae</taxon>
        <taxon>Marinomonas</taxon>
    </lineage>
</organism>
<evidence type="ECO:0000313" key="3">
    <source>
        <dbReference type="Proteomes" id="UP000184517"/>
    </source>
</evidence>
<keyword evidence="3" id="KW-1185">Reference proteome</keyword>
<feature type="compositionally biased region" description="Basic and acidic residues" evidence="1">
    <location>
        <begin position="53"/>
        <end position="63"/>
    </location>
</feature>
<feature type="compositionally biased region" description="Polar residues" evidence="1">
    <location>
        <begin position="16"/>
        <end position="35"/>
    </location>
</feature>
<feature type="region of interest" description="Disordered" evidence="1">
    <location>
        <begin position="1"/>
        <end position="75"/>
    </location>
</feature>
<dbReference type="RefSeq" id="WP_072842410.1">
    <property type="nucleotide sequence ID" value="NZ_FQVF01000034.1"/>
</dbReference>
<dbReference type="AlphaFoldDB" id="A0A1M5N7N0"/>
<evidence type="ECO:0000256" key="1">
    <source>
        <dbReference type="SAM" id="MobiDB-lite"/>
    </source>
</evidence>
<dbReference type="Proteomes" id="UP000184517">
    <property type="component" value="Unassembled WGS sequence"/>
</dbReference>
<sequence length="96" mass="10461">MSISSVSSKPLYLPSMTASADASVRQDSPRQQDPVQLSDRAKQLLANQLAPVKSEDKDNEGKESVQISSSIGRLSRVTGLQREEVAALYRSIDKLT</sequence>
<evidence type="ECO:0000313" key="2">
    <source>
        <dbReference type="EMBL" id="SHG85616.1"/>
    </source>
</evidence>
<protein>
    <submittedName>
        <fullName evidence="2">Uncharacterized protein</fullName>
    </submittedName>
</protein>
<gene>
    <name evidence="2" type="ORF">SAMN02745753_04602</name>
</gene>